<dbReference type="Proteomes" id="UP000225878">
    <property type="component" value="Segment"/>
</dbReference>
<evidence type="ECO:0000313" key="1">
    <source>
        <dbReference type="EMBL" id="ARB05742.1"/>
    </source>
</evidence>
<evidence type="ECO:0000313" key="2">
    <source>
        <dbReference type="Proteomes" id="UP000225878"/>
    </source>
</evidence>
<dbReference type="GeneID" id="62679279"/>
<sequence length="501" mass="55093">MKTVFSNHMVAHVFATQSQEEGRSQNGNFYFSGRALFSYGRHFIVAYAIPRISGGFLFLINPDSYSISTSRHQAMARAAIPGRAYIAPNLTRLADDLNAALDAWEYHEMPGGRTRPVKVAATMARRREYLPRIKRAIAANWPGQETAAAILGEFGQRNAARAAAAMARRHAATVAAEAAAKAKRKREDVARNAKYLATFTPARIRAEISDNLNRYSGQWGRDKVKEMSRHLFAAIKEARARGWTRIAATLSSHRAMVRAALADIDNREAMARRQGAKREAIARFREDAANVARLMTPRDAGGIAGEGSPETRARWYRDLADSCHSLLRHWTPPAATVARLRSIHDAARIRMTEENENAARARFEAEAERRRAWLAGETGLGYGRLSDQDGGALLRAVDVARDESGAIVSGVLETGHGAQVPLVHALRVFAFLRHCRATGRAWKRNGASLRVGHFHVDSVTPQGDFVAGCHRINWQEVARLAESLGVAELAPADTTEGHAIA</sequence>
<reference evidence="1" key="1">
    <citation type="submission" date="2016-11" db="EMBL/GenBank/DDBJ databases">
        <title>The complete genome sequence of Cyanosiphovirus S-ESS1.</title>
        <authorList>
            <person name="Han Y."/>
        </authorList>
    </citation>
    <scope>NUCLEOTIDE SEQUENCE [LARGE SCALE GENOMIC DNA]</scope>
</reference>
<protein>
    <submittedName>
        <fullName evidence="1">Uncharacterized protein</fullName>
    </submittedName>
</protein>
<dbReference type="KEGG" id="vg:62679279"/>
<accession>A0A1V0DX52</accession>
<name>A0A1V0DX52_9CAUD</name>
<dbReference type="EMBL" id="KY249644">
    <property type="protein sequence ID" value="ARB05742.1"/>
    <property type="molecule type" value="Genomic_DNA"/>
</dbReference>
<keyword evidence="2" id="KW-1185">Reference proteome</keyword>
<dbReference type="RefSeq" id="YP_009997134.1">
    <property type="nucleotide sequence ID" value="NC_052968.1"/>
</dbReference>
<proteinExistence type="predicted"/>
<organism evidence="1">
    <name type="scientific">Synechococcus virus S-ESS1</name>
    <dbReference type="NCBI Taxonomy" id="1964565"/>
    <lineage>
        <taxon>Viruses</taxon>
        <taxon>Duplodnaviria</taxon>
        <taxon>Heunggongvirae</taxon>
        <taxon>Uroviricota</taxon>
        <taxon>Caudoviricetes</taxon>
        <taxon>Casjensviridae</taxon>
        <taxon>Sessunavirus</taxon>
        <taxon>Sessunavirus SESS1</taxon>
    </lineage>
</organism>